<name>A0A8S5RKB2_9VIRU</name>
<dbReference type="EMBL" id="BK059109">
    <property type="protein sequence ID" value="DAE31619.1"/>
    <property type="molecule type" value="Genomic_DNA"/>
</dbReference>
<evidence type="ECO:0000313" key="1">
    <source>
        <dbReference type="EMBL" id="DAE31619.1"/>
    </source>
</evidence>
<organism evidence="1">
    <name type="scientific">virus sp. ctBM815</name>
    <dbReference type="NCBI Taxonomy" id="2825806"/>
    <lineage>
        <taxon>Viruses</taxon>
    </lineage>
</organism>
<sequence length="33" mass="3877">MWSLCSLKNSLSLEKVFSIFTKLMTTDLLQVIW</sequence>
<reference evidence="1" key="1">
    <citation type="journal article" date="2021" name="Proc. Natl. Acad. Sci. U.S.A.">
        <title>A Catalog of Tens of Thousands of Viruses from Human Metagenomes Reveals Hidden Associations with Chronic Diseases.</title>
        <authorList>
            <person name="Tisza M.J."/>
            <person name="Buck C.B."/>
        </authorList>
    </citation>
    <scope>NUCLEOTIDE SEQUENCE</scope>
    <source>
        <strain evidence="1">CtBM815</strain>
    </source>
</reference>
<proteinExistence type="predicted"/>
<accession>A0A8S5RKB2</accession>
<protein>
    <submittedName>
        <fullName evidence="1">Uncharacterized protein</fullName>
    </submittedName>
</protein>